<gene>
    <name evidence="2" type="ORF">NEPTK9_000787</name>
</gene>
<sequence>MHVLSGRQFYIENISEQILLTFVTACLFLILCFTSLVPSFDVRQMHKTRYTLLILQLLTRLAAHTIVFTFLLPSLCSIDKSLER</sequence>
<evidence type="ECO:0000313" key="2">
    <source>
        <dbReference type="EMBL" id="MBF5059278.1"/>
    </source>
</evidence>
<proteinExistence type="predicted"/>
<evidence type="ECO:0000313" key="3">
    <source>
        <dbReference type="Proteomes" id="UP001194714"/>
    </source>
</evidence>
<comment type="caution">
    <text evidence="2">The sequence shown here is derived from an EMBL/GenBank/DDBJ whole genome shotgun (WGS) entry which is preliminary data.</text>
</comment>
<evidence type="ECO:0000256" key="1">
    <source>
        <dbReference type="SAM" id="Phobius"/>
    </source>
</evidence>
<feature type="transmembrane region" description="Helical" evidence="1">
    <location>
        <begin position="18"/>
        <end position="38"/>
    </location>
</feature>
<name>A0ABS0AYS2_9BACT</name>
<keyword evidence="3" id="KW-1185">Reference proteome</keyword>
<keyword evidence="1" id="KW-1133">Transmembrane helix</keyword>
<keyword evidence="1" id="KW-0472">Membrane</keyword>
<feature type="transmembrane region" description="Helical" evidence="1">
    <location>
        <begin position="50"/>
        <end position="72"/>
    </location>
</feature>
<dbReference type="Proteomes" id="UP001194714">
    <property type="component" value="Unassembled WGS sequence"/>
</dbReference>
<keyword evidence="1" id="KW-0812">Transmembrane</keyword>
<accession>A0ABS0AYS2</accession>
<dbReference type="EMBL" id="JAAEJV010000016">
    <property type="protein sequence ID" value="MBF5059278.1"/>
    <property type="molecule type" value="Genomic_DNA"/>
</dbReference>
<reference evidence="2 3" key="1">
    <citation type="submission" date="2020-01" db="EMBL/GenBank/DDBJ databases">
        <title>Draft genome sequence of Cand. Neptunochlamydia vexilliferae K9.</title>
        <authorList>
            <person name="Schulz F."/>
            <person name="Koestlbacher S."/>
            <person name="Wascher F."/>
            <person name="Pizzetti I."/>
            <person name="Horn M."/>
        </authorList>
    </citation>
    <scope>NUCLEOTIDE SEQUENCE [LARGE SCALE GENOMIC DNA]</scope>
    <source>
        <strain evidence="2 3">K9</strain>
    </source>
</reference>
<protein>
    <submittedName>
        <fullName evidence="2">Uncharacterized protein</fullName>
    </submittedName>
</protein>
<organism evidence="2 3">
    <name type="scientific">Candidatus Neptunichlamydia vexilliferae</name>
    <dbReference type="NCBI Taxonomy" id="1651774"/>
    <lineage>
        <taxon>Bacteria</taxon>
        <taxon>Pseudomonadati</taxon>
        <taxon>Chlamydiota</taxon>
        <taxon>Chlamydiia</taxon>
        <taxon>Parachlamydiales</taxon>
        <taxon>Simkaniaceae</taxon>
        <taxon>Candidatus Neptunichlamydia</taxon>
    </lineage>
</organism>